<feature type="chain" id="PRO_5029007474" evidence="1">
    <location>
        <begin position="24"/>
        <end position="268"/>
    </location>
</feature>
<dbReference type="GO" id="GO:0030288">
    <property type="term" value="C:outer membrane-bounded periplasmic space"/>
    <property type="evidence" value="ECO:0007669"/>
    <property type="project" value="InterPro"/>
</dbReference>
<reference evidence="2 3" key="1">
    <citation type="submission" date="2020-08" db="EMBL/GenBank/DDBJ databases">
        <title>Genome sequence of Thermomonas brevis KACC 16975T.</title>
        <authorList>
            <person name="Hyun D.-W."/>
            <person name="Bae J.-W."/>
        </authorList>
    </citation>
    <scope>NUCLEOTIDE SEQUENCE [LARGE SCALE GENOMIC DNA]</scope>
    <source>
        <strain evidence="2 3">KACC 16975</strain>
    </source>
</reference>
<dbReference type="KEGG" id="tbv:H9L17_10895"/>
<name>A0A7G9QQT5_9GAMM</name>
<evidence type="ECO:0000313" key="3">
    <source>
        <dbReference type="Proteomes" id="UP000515977"/>
    </source>
</evidence>
<accession>A0A7G9QQT5</accession>
<feature type="signal peptide" evidence="1">
    <location>
        <begin position="1"/>
        <end position="23"/>
    </location>
</feature>
<dbReference type="Proteomes" id="UP000515977">
    <property type="component" value="Chromosome"/>
</dbReference>
<organism evidence="2 3">
    <name type="scientific">Thermomonas brevis</name>
    <dbReference type="NCBI Taxonomy" id="215691"/>
    <lineage>
        <taxon>Bacteria</taxon>
        <taxon>Pseudomonadati</taxon>
        <taxon>Pseudomonadota</taxon>
        <taxon>Gammaproteobacteria</taxon>
        <taxon>Lysobacterales</taxon>
        <taxon>Lysobacteraceae</taxon>
        <taxon>Thermomonas</taxon>
    </lineage>
</organism>
<protein>
    <submittedName>
        <fullName evidence="2">Peptidoglycan-binding protein</fullName>
    </submittedName>
</protein>
<dbReference type="EMBL" id="CP060711">
    <property type="protein sequence ID" value="QNN45710.1"/>
    <property type="molecule type" value="Genomic_DNA"/>
</dbReference>
<keyword evidence="1" id="KW-0732">Signal</keyword>
<evidence type="ECO:0000313" key="2">
    <source>
        <dbReference type="EMBL" id="QNN45710.1"/>
    </source>
</evidence>
<keyword evidence="3" id="KW-1185">Reference proteome</keyword>
<dbReference type="Pfam" id="PF03783">
    <property type="entry name" value="CsgG"/>
    <property type="match status" value="1"/>
</dbReference>
<evidence type="ECO:0000256" key="1">
    <source>
        <dbReference type="SAM" id="SignalP"/>
    </source>
</evidence>
<sequence>MKTAFTAATLAVALAAICAPANAQWSSKKTDPQGAAGGANAKGAAINLESCDEPMGTVAVVEEQEGDWYRYLTTDLRLPSTIPVIRMLIQQSNCFVVVERGRAMQNMMQERALQESGEMRGGSNFGKGQMVAADYTINPSINFSQSNAGGIGGALGHFGGALGAVGALAGGLKFGKAETMLTMIDNRSGVQIGVAQGAAKKTSFGIGGGGIGSGGFGALGGYSNTPEGKTIAAAFANAYNNLVVAMRDYKPQQVQGGLGKGGKLKVGN</sequence>
<dbReference type="InterPro" id="IPR005534">
    <property type="entry name" value="Curli_assmbl/transp-comp_CsgG"/>
</dbReference>
<gene>
    <name evidence="2" type="ORF">H9L17_10895</name>
</gene>
<dbReference type="AlphaFoldDB" id="A0A7G9QQT5"/>
<proteinExistence type="predicted"/>
<dbReference type="RefSeq" id="WP_187569478.1">
    <property type="nucleotide sequence ID" value="NZ_CP060711.1"/>
</dbReference>